<dbReference type="AlphaFoldDB" id="A0AAW0EPJ4"/>
<dbReference type="EMBL" id="JAECZO010000043">
    <property type="protein sequence ID" value="KAK7194870.1"/>
    <property type="molecule type" value="Genomic_DNA"/>
</dbReference>
<dbReference type="SUPFAM" id="SSF50182">
    <property type="entry name" value="Sm-like ribonucleoproteins"/>
    <property type="match status" value="1"/>
</dbReference>
<protein>
    <submittedName>
        <fullName evidence="2">LSM domain containing protein</fullName>
    </submittedName>
</protein>
<dbReference type="Proteomes" id="UP001430356">
    <property type="component" value="Unassembled WGS sequence"/>
</dbReference>
<name>A0AAW0EPJ4_9TRYP</name>
<keyword evidence="3" id="KW-1185">Reference proteome</keyword>
<dbReference type="InterPro" id="IPR001163">
    <property type="entry name" value="Sm_dom_euk/arc"/>
</dbReference>
<proteinExistence type="predicted"/>
<evidence type="ECO:0000259" key="1">
    <source>
        <dbReference type="Pfam" id="PF01423"/>
    </source>
</evidence>
<organism evidence="2 3">
    <name type="scientific">Novymonas esmeraldas</name>
    <dbReference type="NCBI Taxonomy" id="1808958"/>
    <lineage>
        <taxon>Eukaryota</taxon>
        <taxon>Discoba</taxon>
        <taxon>Euglenozoa</taxon>
        <taxon>Kinetoplastea</taxon>
        <taxon>Metakinetoplastina</taxon>
        <taxon>Trypanosomatida</taxon>
        <taxon>Trypanosomatidae</taxon>
        <taxon>Novymonas</taxon>
    </lineage>
</organism>
<dbReference type="Gene3D" id="2.30.30.100">
    <property type="match status" value="1"/>
</dbReference>
<dbReference type="InterPro" id="IPR010920">
    <property type="entry name" value="LSM_dom_sf"/>
</dbReference>
<evidence type="ECO:0000313" key="3">
    <source>
        <dbReference type="Proteomes" id="UP001430356"/>
    </source>
</evidence>
<evidence type="ECO:0000313" key="2">
    <source>
        <dbReference type="EMBL" id="KAK7194870.1"/>
    </source>
</evidence>
<feature type="domain" description="Sm" evidence="1">
    <location>
        <begin position="5"/>
        <end position="67"/>
    </location>
</feature>
<reference evidence="2 3" key="1">
    <citation type="journal article" date="2021" name="MBio">
        <title>A New Model Trypanosomatid, Novymonas esmeraldas: Genomic Perception of Its 'Candidatus Pandoraea novymonadis' Endosymbiont.</title>
        <authorList>
            <person name="Zakharova A."/>
            <person name="Saura A."/>
            <person name="Butenko A."/>
            <person name="Podesvova L."/>
            <person name="Warmusova S."/>
            <person name="Kostygov A.Y."/>
            <person name="Nenarokova A."/>
            <person name="Lukes J."/>
            <person name="Opperdoes F.R."/>
            <person name="Yurchenko V."/>
        </authorList>
    </citation>
    <scope>NUCLEOTIDE SEQUENCE [LARGE SCALE GENOMIC DNA]</scope>
    <source>
        <strain evidence="2 3">E262AT.01</strain>
    </source>
</reference>
<dbReference type="Pfam" id="PF01423">
    <property type="entry name" value="LSM"/>
    <property type="match status" value="1"/>
</dbReference>
<gene>
    <name evidence="2" type="ORF">NESM_000408200</name>
</gene>
<comment type="caution">
    <text evidence="2">The sequence shown here is derived from an EMBL/GenBank/DDBJ whole genome shotgun (WGS) entry which is preliminary data.</text>
</comment>
<accession>A0AAW0EPJ4</accession>
<sequence>MSVSLESLLHKSVCCYTAHGDEYRGRLEALDGSFDVVLAQCTRSRAAHGAAAEPLVFVRGEHIVYLALDDAPERDTTVSAA</sequence>